<name>W2KDR4_PHYNI</name>
<dbReference type="GO" id="GO:0003677">
    <property type="term" value="F:DNA binding"/>
    <property type="evidence" value="ECO:0007669"/>
    <property type="project" value="InterPro"/>
</dbReference>
<accession>W2KDR4</accession>
<dbReference type="OrthoDB" id="123621at2759"/>
<dbReference type="PANTHER" id="PTHR34605:SF3">
    <property type="entry name" value="P CELL-TYPE AGGLUTINATION PROTEIN MAP4-LIKE-RELATED"/>
    <property type="match status" value="1"/>
</dbReference>
<dbReference type="AlphaFoldDB" id="W2KDR4"/>
<dbReference type="VEuPathDB" id="FungiDB:PPTG_19900"/>
<keyword evidence="1" id="KW-0233">DNA recombination</keyword>
<gene>
    <name evidence="2" type="ORF">L917_17306</name>
</gene>
<dbReference type="SUPFAM" id="SSF56349">
    <property type="entry name" value="DNA breaking-rejoining enzymes"/>
    <property type="match status" value="1"/>
</dbReference>
<evidence type="ECO:0000256" key="1">
    <source>
        <dbReference type="ARBA" id="ARBA00023172"/>
    </source>
</evidence>
<evidence type="ECO:0008006" key="3">
    <source>
        <dbReference type="Google" id="ProtNLM"/>
    </source>
</evidence>
<dbReference type="EMBL" id="KI682200">
    <property type="protein sequence ID" value="ETL82540.1"/>
    <property type="molecule type" value="Genomic_DNA"/>
</dbReference>
<dbReference type="Gene3D" id="1.10.443.10">
    <property type="entry name" value="Intergrase catalytic core"/>
    <property type="match status" value="1"/>
</dbReference>
<dbReference type="PANTHER" id="PTHR34605">
    <property type="entry name" value="PHAGE_INTEGRASE DOMAIN-CONTAINING PROTEIN"/>
    <property type="match status" value="1"/>
</dbReference>
<dbReference type="GO" id="GO:0015074">
    <property type="term" value="P:DNA integration"/>
    <property type="evidence" value="ECO:0007669"/>
    <property type="project" value="InterPro"/>
</dbReference>
<sequence>MLSCGTATKTQLLQLLGSLRHVTTCCTSARAFYQRLQSAATTTPRYKRLRLSEEAVEDLKWFRYILQHHERFNGIPVAQFANESIPMVHAHMDASDDGLCVLEPMLRQYVRVRFSDTTKAHLRNDASTNSINVRELQSRVLAALIWGPVWEKQLDRRPIHRHCQHYQNYLSSPLGAVAKIRSVHEVVGWLSTDEKDSSTKLGLFAIYCWCYGWHTKQRGNQYGTIQLKLSRIRWYRKTYAGTKIKHSPDFDVLMRGIQRLSDPLLKRHQITQAFHRLLSRRLDFTRPRSRLLWGAVLLAYFFLLRRSEYLLVESGRHAFYLMVSNAYFFSREGEHVPYKKAVAVTIGLAGAKNDQFGRGAWRTMHATGDKVFCSTKALHHLQQARKELGCSSAKYLCVNLTGEEVTWTFKTLASNVGVSPDKYATHSVRIGGASALLSGEADSLEINLLGRWMSHSYEDYPVLAPDSARGLSRRMI</sequence>
<dbReference type="Proteomes" id="UP000054423">
    <property type="component" value="Unassembled WGS sequence"/>
</dbReference>
<protein>
    <recommendedName>
        <fullName evidence="3">Tyr recombinase domain-containing protein</fullName>
    </recommendedName>
</protein>
<evidence type="ECO:0000313" key="2">
    <source>
        <dbReference type="EMBL" id="ETL82540.1"/>
    </source>
</evidence>
<dbReference type="InterPro" id="IPR013762">
    <property type="entry name" value="Integrase-like_cat_sf"/>
</dbReference>
<dbReference type="GO" id="GO:0006310">
    <property type="term" value="P:DNA recombination"/>
    <property type="evidence" value="ECO:0007669"/>
    <property type="project" value="UniProtKB-KW"/>
</dbReference>
<dbReference type="InterPro" id="IPR052925">
    <property type="entry name" value="Phage_Integrase-like_Recomb"/>
</dbReference>
<proteinExistence type="predicted"/>
<organism evidence="2">
    <name type="scientific">Phytophthora nicotianae</name>
    <name type="common">Potato buckeye rot agent</name>
    <name type="synonym">Phytophthora parasitica</name>
    <dbReference type="NCBI Taxonomy" id="4792"/>
    <lineage>
        <taxon>Eukaryota</taxon>
        <taxon>Sar</taxon>
        <taxon>Stramenopiles</taxon>
        <taxon>Oomycota</taxon>
        <taxon>Peronosporomycetes</taxon>
        <taxon>Peronosporales</taxon>
        <taxon>Peronosporaceae</taxon>
        <taxon>Phytophthora</taxon>
    </lineage>
</organism>
<reference evidence="2" key="1">
    <citation type="submission" date="2013-11" db="EMBL/GenBank/DDBJ databases">
        <title>The Genome Sequence of Phytophthora parasitica CHvinca01.</title>
        <authorList>
            <consortium name="The Broad Institute Genomics Platform"/>
            <person name="Russ C."/>
            <person name="Tyler B."/>
            <person name="Panabieres F."/>
            <person name="Shan W."/>
            <person name="Tripathy S."/>
            <person name="Grunwald N."/>
            <person name="Machado M."/>
            <person name="Johnson C.S."/>
            <person name="Arredondo F."/>
            <person name="Hong C."/>
            <person name="Coffey M."/>
            <person name="Young S.K."/>
            <person name="Zeng Q."/>
            <person name="Gargeya S."/>
            <person name="Fitzgerald M."/>
            <person name="Abouelleil A."/>
            <person name="Alvarado L."/>
            <person name="Chapman S.B."/>
            <person name="Gainer-Dewar J."/>
            <person name="Goldberg J."/>
            <person name="Griggs A."/>
            <person name="Gujja S."/>
            <person name="Hansen M."/>
            <person name="Howarth C."/>
            <person name="Imamovic A."/>
            <person name="Ireland A."/>
            <person name="Larimer J."/>
            <person name="McCowan C."/>
            <person name="Murphy C."/>
            <person name="Pearson M."/>
            <person name="Poon T.W."/>
            <person name="Priest M."/>
            <person name="Roberts A."/>
            <person name="Saif S."/>
            <person name="Shea T."/>
            <person name="Sykes S."/>
            <person name="Wortman J."/>
            <person name="Nusbaum C."/>
            <person name="Birren B."/>
        </authorList>
    </citation>
    <scope>NUCLEOTIDE SEQUENCE [LARGE SCALE GENOMIC DNA]</scope>
    <source>
        <strain evidence="2">CHvinca01</strain>
    </source>
</reference>
<dbReference type="VEuPathDB" id="FungiDB:PPTG_23860"/>
<dbReference type="InterPro" id="IPR011010">
    <property type="entry name" value="DNA_brk_join_enz"/>
</dbReference>